<evidence type="ECO:0000313" key="2">
    <source>
        <dbReference type="EMBL" id="EDR02047.1"/>
    </source>
</evidence>
<accession>B0DTE3</accession>
<feature type="region of interest" description="Disordered" evidence="1">
    <location>
        <begin position="453"/>
        <end position="509"/>
    </location>
</feature>
<name>B0DTE3_LACBS</name>
<keyword evidence="3" id="KW-1185">Reference proteome</keyword>
<feature type="compositionally biased region" description="Low complexity" evidence="1">
    <location>
        <begin position="480"/>
        <end position="495"/>
    </location>
</feature>
<gene>
    <name evidence="2" type="ORF">LACBIDRAFT_309978</name>
</gene>
<dbReference type="RefSeq" id="XP_001887204.1">
    <property type="nucleotide sequence ID" value="XM_001887169.1"/>
</dbReference>
<dbReference type="InParanoid" id="B0DTE3"/>
<dbReference type="AlphaFoldDB" id="B0DTE3"/>
<dbReference type="EMBL" id="DS547133">
    <property type="protein sequence ID" value="EDR02047.1"/>
    <property type="molecule type" value="Genomic_DNA"/>
</dbReference>
<dbReference type="GeneID" id="6082887"/>
<dbReference type="KEGG" id="lbc:LACBIDRAFT_309978"/>
<protein>
    <submittedName>
        <fullName evidence="2">Predicted protein</fullName>
    </submittedName>
</protein>
<organism evidence="3">
    <name type="scientific">Laccaria bicolor (strain S238N-H82 / ATCC MYA-4686)</name>
    <name type="common">Bicoloured deceiver</name>
    <name type="synonym">Laccaria laccata var. bicolor</name>
    <dbReference type="NCBI Taxonomy" id="486041"/>
    <lineage>
        <taxon>Eukaryota</taxon>
        <taxon>Fungi</taxon>
        <taxon>Dikarya</taxon>
        <taxon>Basidiomycota</taxon>
        <taxon>Agaricomycotina</taxon>
        <taxon>Agaricomycetes</taxon>
        <taxon>Agaricomycetidae</taxon>
        <taxon>Agaricales</taxon>
        <taxon>Agaricineae</taxon>
        <taxon>Hydnangiaceae</taxon>
        <taxon>Laccaria</taxon>
    </lineage>
</organism>
<dbReference type="OrthoDB" id="2921818at2759"/>
<dbReference type="HOGENOM" id="CLU_016547_0_0_1"/>
<proteinExistence type="predicted"/>
<reference evidence="2 3" key="1">
    <citation type="journal article" date="2008" name="Nature">
        <title>The genome of Laccaria bicolor provides insights into mycorrhizal symbiosis.</title>
        <authorList>
            <person name="Martin F."/>
            <person name="Aerts A."/>
            <person name="Ahren D."/>
            <person name="Brun A."/>
            <person name="Danchin E.G.J."/>
            <person name="Duchaussoy F."/>
            <person name="Gibon J."/>
            <person name="Kohler A."/>
            <person name="Lindquist E."/>
            <person name="Pereda V."/>
            <person name="Salamov A."/>
            <person name="Shapiro H.J."/>
            <person name="Wuyts J."/>
            <person name="Blaudez D."/>
            <person name="Buee M."/>
            <person name="Brokstein P."/>
            <person name="Canbaeck B."/>
            <person name="Cohen D."/>
            <person name="Courty P.E."/>
            <person name="Coutinho P.M."/>
            <person name="Delaruelle C."/>
            <person name="Detter J.C."/>
            <person name="Deveau A."/>
            <person name="DiFazio S."/>
            <person name="Duplessis S."/>
            <person name="Fraissinet-Tachet L."/>
            <person name="Lucic E."/>
            <person name="Frey-Klett P."/>
            <person name="Fourrey C."/>
            <person name="Feussner I."/>
            <person name="Gay G."/>
            <person name="Grimwood J."/>
            <person name="Hoegger P.J."/>
            <person name="Jain P."/>
            <person name="Kilaru S."/>
            <person name="Labbe J."/>
            <person name="Lin Y.C."/>
            <person name="Legue V."/>
            <person name="Le Tacon F."/>
            <person name="Marmeisse R."/>
            <person name="Melayah D."/>
            <person name="Montanini B."/>
            <person name="Muratet M."/>
            <person name="Nehls U."/>
            <person name="Niculita-Hirzel H."/>
            <person name="Oudot-Le Secq M.P."/>
            <person name="Peter M."/>
            <person name="Quesneville H."/>
            <person name="Rajashekar B."/>
            <person name="Reich M."/>
            <person name="Rouhier N."/>
            <person name="Schmutz J."/>
            <person name="Yin T."/>
            <person name="Chalot M."/>
            <person name="Henrissat B."/>
            <person name="Kuees U."/>
            <person name="Lucas S."/>
            <person name="Van de Peer Y."/>
            <person name="Podila G.K."/>
            <person name="Polle A."/>
            <person name="Pukkila P.J."/>
            <person name="Richardson P.M."/>
            <person name="Rouze P."/>
            <person name="Sanders I.R."/>
            <person name="Stajich J.E."/>
            <person name="Tunlid A."/>
            <person name="Tuskan G."/>
            <person name="Grigoriev I.V."/>
        </authorList>
    </citation>
    <scope>NUCLEOTIDE SEQUENCE [LARGE SCALE GENOMIC DNA]</scope>
    <source>
        <strain evidence="3">S238N-H82 / ATCC MYA-4686</strain>
    </source>
</reference>
<evidence type="ECO:0000256" key="1">
    <source>
        <dbReference type="SAM" id="MobiDB-lite"/>
    </source>
</evidence>
<sequence length="834" mass="95579">MSSANFYLDNDGRAPEVSLYNHDWADWIGLNADTRKVPPGARAWKDIDAIDWGAVEITSSGKYGALEWTKDPDWYRHDTHWRSFGPTWMDTPSSVDSPWYFDMDTPVAYCAVQDGYSFAEHQQNSVINELTFLDSCLGEIVTTRQFLEGSPTPPAYDRDRLQATFPSIITLQSEGAAAKRAAWDRIAFFAWWTATCEDWSVGVDIVTAERVEHLISKGRDPRGFLFDLLTDWQARLNERFCRLNPKVLASYAGPDGDEVVIHDIDYEDDLGEAEKMTHQYDDFFQLLKPEVTNDHMSYESNSSFFVIDFEGWGCRKVFSDRECRYFSTCFHFTVVGDVDGSPHVIFWRFRPKVSLDQQRGHFLWDRWADDPVMIRERFKGVFAPTPSRLFHSELGTPLQPSSDGRSSTSICQAPLKSSLPSLSSRLSDNRWAESSSPNSASTNDTLSLLARMTHQNPTMRRIPVRQVSRVESSESDSRGTSRSRSSQSRQRSKSPGPRHDRHSTEPSESFRLALSDAMARFTWKERPEKLALLATSDQKSNLIYQHAFLCIPDWKSQARMRYYASCRPEVSSIRQVIDIAVVHRLEFSLAIRVSEVNLFAPVEVSGLDRMGIKSLYQPGFTEPSFSYTKGTPAVFANAYLAKINDILRRPHARAFIGMGGPYSWIAERFGGPSLVKAFLSEPSIQVTRHLLGRSDSHEENPIGLQWDQVSAQEGSFLFGFIPSQDSSSPERYLFPPPHYLRELCDHWNGDWNEVMDKIFARIADDIEKGKAEPREWSWWSSHLRNYNRLPKPINPKFTDTDVEDARRVIWRAHLPRTWDRMLLKSIRVPEHLVL</sequence>
<evidence type="ECO:0000313" key="3">
    <source>
        <dbReference type="Proteomes" id="UP000001194"/>
    </source>
</evidence>
<dbReference type="Proteomes" id="UP000001194">
    <property type="component" value="Unassembled WGS sequence"/>
</dbReference>